<dbReference type="Proteomes" id="UP001318860">
    <property type="component" value="Unassembled WGS sequence"/>
</dbReference>
<name>A0ABR0WAZ7_REHGL</name>
<accession>A0ABR0WAZ7</accession>
<evidence type="ECO:0000313" key="3">
    <source>
        <dbReference type="Proteomes" id="UP001318860"/>
    </source>
</evidence>
<evidence type="ECO:0000256" key="1">
    <source>
        <dbReference type="SAM" id="MobiDB-lite"/>
    </source>
</evidence>
<keyword evidence="3" id="KW-1185">Reference proteome</keyword>
<sequence length="534" mass="59664">MHGQDIDEKKALRPMFGLNLERGKAIDCKGGGVQFPSANEPSFRRFHSLGEGTSNNPLESMKTCSSGKDIGKPLHIVPYYDIGKYELDKGKVDSHSESGTSTNACFREFNTSLLSTNDHHLPIFGLDWFQKMHSKKSQNDDCYSLNKLPNCFHDMETMRICTTVDSLEAKAGGCPKFSQTTHSLLITKRQMFYRENDIIRTTRLITKMNENTSGNITLSPFFGQGNRGVKLQPLSSSSNSEGKRNVGNVEASKVSIKNESSAETDTMDMEFFMEEKLNSGIETGREWLKTGLPDINLALPAVENSPDNVCASSSKTQSLEMDMLMANSEQIKPKSDLLMDDSDPSIRWVKRLKLTSSNSSAHGTKNSNLAENLSHDKMRKYFRSILDSSITSSESNPRKHHGKEIILSDKNGDLSNKDEEFTLDAVKKGNKELLLSHAWIKRWLKNGSRSTEEKPETDVVCEPQNPKASLDDLEKKQFPSIAAMALMGKAMTGFQSCDVQKRGSFTLLLAYKFWREEATVGEVCGGEDVEPRYL</sequence>
<dbReference type="InterPro" id="IPR037476">
    <property type="entry name" value="PCH1"/>
</dbReference>
<dbReference type="EMBL" id="JABTTQ020000013">
    <property type="protein sequence ID" value="KAK6143457.1"/>
    <property type="molecule type" value="Genomic_DNA"/>
</dbReference>
<evidence type="ECO:0008006" key="4">
    <source>
        <dbReference type="Google" id="ProtNLM"/>
    </source>
</evidence>
<dbReference type="PANTHER" id="PTHR36062">
    <property type="entry name" value="OS01G0687300 PROTEIN"/>
    <property type="match status" value="1"/>
</dbReference>
<gene>
    <name evidence="2" type="ORF">DH2020_023805</name>
</gene>
<dbReference type="PANTHER" id="PTHR36062:SF1">
    <property type="entry name" value="OS01G0687300 PROTEIN"/>
    <property type="match status" value="1"/>
</dbReference>
<feature type="region of interest" description="Disordered" evidence="1">
    <location>
        <begin position="230"/>
        <end position="262"/>
    </location>
</feature>
<proteinExistence type="predicted"/>
<reference evidence="2 3" key="1">
    <citation type="journal article" date="2021" name="Comput. Struct. Biotechnol. J.">
        <title>De novo genome assembly of the potent medicinal plant Rehmannia glutinosa using nanopore technology.</title>
        <authorList>
            <person name="Ma L."/>
            <person name="Dong C."/>
            <person name="Song C."/>
            <person name="Wang X."/>
            <person name="Zheng X."/>
            <person name="Niu Y."/>
            <person name="Chen S."/>
            <person name="Feng W."/>
        </authorList>
    </citation>
    <scope>NUCLEOTIDE SEQUENCE [LARGE SCALE GENOMIC DNA]</scope>
    <source>
        <strain evidence="2">DH-2019</strain>
    </source>
</reference>
<protein>
    <recommendedName>
        <fullName evidence="4">F-box protein</fullName>
    </recommendedName>
</protein>
<comment type="caution">
    <text evidence="2">The sequence shown here is derived from an EMBL/GenBank/DDBJ whole genome shotgun (WGS) entry which is preliminary data.</text>
</comment>
<evidence type="ECO:0000313" key="2">
    <source>
        <dbReference type="EMBL" id="KAK6143457.1"/>
    </source>
</evidence>
<organism evidence="2 3">
    <name type="scientific">Rehmannia glutinosa</name>
    <name type="common">Chinese foxglove</name>
    <dbReference type="NCBI Taxonomy" id="99300"/>
    <lineage>
        <taxon>Eukaryota</taxon>
        <taxon>Viridiplantae</taxon>
        <taxon>Streptophyta</taxon>
        <taxon>Embryophyta</taxon>
        <taxon>Tracheophyta</taxon>
        <taxon>Spermatophyta</taxon>
        <taxon>Magnoliopsida</taxon>
        <taxon>eudicotyledons</taxon>
        <taxon>Gunneridae</taxon>
        <taxon>Pentapetalae</taxon>
        <taxon>asterids</taxon>
        <taxon>lamiids</taxon>
        <taxon>Lamiales</taxon>
        <taxon>Orobanchaceae</taxon>
        <taxon>Rehmannieae</taxon>
        <taxon>Rehmannia</taxon>
    </lineage>
</organism>